<reference evidence="3" key="1">
    <citation type="submission" date="2022-10" db="EMBL/GenBank/DDBJ databases">
        <authorList>
            <person name="Yu W.X."/>
        </authorList>
    </citation>
    <scope>NUCLEOTIDE SEQUENCE</scope>
    <source>
        <strain evidence="3">AAT</strain>
    </source>
</reference>
<name>A0AAE3SF63_9BACT</name>
<feature type="transmembrane region" description="Helical" evidence="1">
    <location>
        <begin position="6"/>
        <end position="28"/>
    </location>
</feature>
<feature type="transmembrane region" description="Helical" evidence="1">
    <location>
        <begin position="63"/>
        <end position="80"/>
    </location>
</feature>
<gene>
    <name evidence="3" type="ORF">OM075_09530</name>
</gene>
<evidence type="ECO:0000313" key="3">
    <source>
        <dbReference type="EMBL" id="MCW3786707.1"/>
    </source>
</evidence>
<comment type="caution">
    <text evidence="3">The sequence shown here is derived from an EMBL/GenBank/DDBJ whole genome shotgun (WGS) entry which is preliminary data.</text>
</comment>
<evidence type="ECO:0000259" key="2">
    <source>
        <dbReference type="Pfam" id="PF19762"/>
    </source>
</evidence>
<dbReference type="Proteomes" id="UP001209229">
    <property type="component" value="Unassembled WGS sequence"/>
</dbReference>
<dbReference type="RefSeq" id="WP_301190271.1">
    <property type="nucleotide sequence ID" value="NZ_JAPDPJ010000017.1"/>
</dbReference>
<feature type="domain" description="DUF6249" evidence="2">
    <location>
        <begin position="8"/>
        <end position="112"/>
    </location>
</feature>
<protein>
    <recommendedName>
        <fullName evidence="2">DUF6249 domain-containing protein</fullName>
    </recommendedName>
</protein>
<keyword evidence="4" id="KW-1185">Reference proteome</keyword>
<proteinExistence type="predicted"/>
<dbReference type="InterPro" id="IPR046216">
    <property type="entry name" value="DUF6249"/>
</dbReference>
<dbReference type="Pfam" id="PF19762">
    <property type="entry name" value="DUF6249"/>
    <property type="match status" value="1"/>
</dbReference>
<evidence type="ECO:0000256" key="1">
    <source>
        <dbReference type="SAM" id="Phobius"/>
    </source>
</evidence>
<keyword evidence="1" id="KW-1133">Transmembrane helix</keyword>
<feature type="transmembrane region" description="Helical" evidence="1">
    <location>
        <begin position="92"/>
        <end position="110"/>
    </location>
</feature>
<organism evidence="3 4">
    <name type="scientific">Plebeiibacterium sediminum</name>
    <dbReference type="NCBI Taxonomy" id="2992112"/>
    <lineage>
        <taxon>Bacteria</taxon>
        <taxon>Pseudomonadati</taxon>
        <taxon>Bacteroidota</taxon>
        <taxon>Bacteroidia</taxon>
        <taxon>Marinilabiliales</taxon>
        <taxon>Marinilabiliaceae</taxon>
        <taxon>Plebeiibacterium</taxon>
    </lineage>
</organism>
<keyword evidence="1" id="KW-0812">Transmembrane</keyword>
<sequence length="118" mass="12884">MEEVLVPIFVVAIIFGSIPGMIVALIYLKNRRIERTALIAAGLDASIFKEGEKKSAIHHTLKFGILSVGVGLGIIIGDLLAQSSNLSEPTAYFSMIFIFGGISLLLYYLIQKRIETQS</sequence>
<dbReference type="EMBL" id="JAPDPJ010000017">
    <property type="protein sequence ID" value="MCW3786707.1"/>
    <property type="molecule type" value="Genomic_DNA"/>
</dbReference>
<accession>A0AAE3SF63</accession>
<keyword evidence="1" id="KW-0472">Membrane</keyword>
<evidence type="ECO:0000313" key="4">
    <source>
        <dbReference type="Proteomes" id="UP001209229"/>
    </source>
</evidence>
<dbReference type="AlphaFoldDB" id="A0AAE3SF63"/>